<organism evidence="2 3">
    <name type="scientific">Puccinia graminis f. sp. tritici</name>
    <dbReference type="NCBI Taxonomy" id="56615"/>
    <lineage>
        <taxon>Eukaryota</taxon>
        <taxon>Fungi</taxon>
        <taxon>Dikarya</taxon>
        <taxon>Basidiomycota</taxon>
        <taxon>Pucciniomycotina</taxon>
        <taxon>Pucciniomycetes</taxon>
        <taxon>Pucciniales</taxon>
        <taxon>Pucciniaceae</taxon>
        <taxon>Puccinia</taxon>
    </lineage>
</organism>
<evidence type="ECO:0000313" key="3">
    <source>
        <dbReference type="Proteomes" id="UP000325313"/>
    </source>
</evidence>
<protein>
    <submittedName>
        <fullName evidence="2">Uncharacterized protein</fullName>
    </submittedName>
</protein>
<dbReference type="EMBL" id="VDEP01000107">
    <property type="protein sequence ID" value="KAA1130660.1"/>
    <property type="molecule type" value="Genomic_DNA"/>
</dbReference>
<proteinExistence type="predicted"/>
<sequence length="101" mass="10801">MARSKRKRTVAVGSSSSEDSDSESNPESDIQVTEDPKTTQKLSNTTLPASQGNLSTPVASQSIQSSIQDTDSHSNKNRKTTSNIWEHFVKKGSGKTATGTC</sequence>
<reference evidence="2 3" key="1">
    <citation type="submission" date="2019-05" db="EMBL/GenBank/DDBJ databases">
        <title>Emergence of the Ug99 lineage of the wheat stem rust pathogen through somatic hybridization.</title>
        <authorList>
            <person name="Li F."/>
            <person name="Upadhyaya N.M."/>
            <person name="Sperschneider J."/>
            <person name="Matny O."/>
            <person name="Nguyen-Phuc H."/>
            <person name="Mago R."/>
            <person name="Raley C."/>
            <person name="Miller M.E."/>
            <person name="Silverstein K.A.T."/>
            <person name="Henningsen E."/>
            <person name="Hirsch C.D."/>
            <person name="Visser B."/>
            <person name="Pretorius Z.A."/>
            <person name="Steffenson B.J."/>
            <person name="Schwessinger B."/>
            <person name="Dodds P.N."/>
            <person name="Figueroa M."/>
        </authorList>
    </citation>
    <scope>NUCLEOTIDE SEQUENCE [LARGE SCALE GENOMIC DNA]</scope>
    <source>
        <strain evidence="2 3">Ug99</strain>
    </source>
</reference>
<comment type="caution">
    <text evidence="2">The sequence shown here is derived from an EMBL/GenBank/DDBJ whole genome shotgun (WGS) entry which is preliminary data.</text>
</comment>
<evidence type="ECO:0000256" key="1">
    <source>
        <dbReference type="SAM" id="MobiDB-lite"/>
    </source>
</evidence>
<name>A0A5B0RXW1_PUCGR</name>
<dbReference type="Proteomes" id="UP000325313">
    <property type="component" value="Unassembled WGS sequence"/>
</dbReference>
<evidence type="ECO:0000313" key="2">
    <source>
        <dbReference type="EMBL" id="KAA1130660.1"/>
    </source>
</evidence>
<gene>
    <name evidence="2" type="ORF">PGTUg99_020627</name>
</gene>
<accession>A0A5B0RXW1</accession>
<feature type="compositionally biased region" description="Polar residues" evidence="1">
    <location>
        <begin position="39"/>
        <end position="59"/>
    </location>
</feature>
<feature type="region of interest" description="Disordered" evidence="1">
    <location>
        <begin position="1"/>
        <end position="101"/>
    </location>
</feature>
<feature type="compositionally biased region" description="Low complexity" evidence="1">
    <location>
        <begin position="60"/>
        <end position="69"/>
    </location>
</feature>
<dbReference type="AlphaFoldDB" id="A0A5B0RXW1"/>